<keyword evidence="3" id="KW-1185">Reference proteome</keyword>
<feature type="region of interest" description="Disordered" evidence="1">
    <location>
        <begin position="1"/>
        <end position="64"/>
    </location>
</feature>
<accession>A0ABR5TIW9</accession>
<proteinExistence type="predicted"/>
<reference evidence="2 3" key="1">
    <citation type="submission" date="2015-11" db="EMBL/GenBank/DDBJ databases">
        <authorList>
            <person name="Sahl J."/>
            <person name="Wagner D."/>
            <person name="Keim P."/>
        </authorList>
    </citation>
    <scope>NUCLEOTIDE SEQUENCE [LARGE SCALE GENOMIC DNA]</scope>
    <source>
        <strain evidence="2 3">BDU18</strain>
    </source>
</reference>
<comment type="caution">
    <text evidence="2">The sequence shown here is derived from an EMBL/GenBank/DDBJ whole genome shotgun (WGS) entry which is preliminary data.</text>
</comment>
<dbReference type="EMBL" id="LNJQ01000001">
    <property type="protein sequence ID" value="KWZ43829.1"/>
    <property type="molecule type" value="Genomic_DNA"/>
</dbReference>
<sequence length="64" mass="6817">MNVRATQTTQTTQTMQTMRPNAGARPSRPTRHRGSRDAPACASRHFKSQVSGPIVGGVPSAGRV</sequence>
<protein>
    <submittedName>
        <fullName evidence="2">Uncharacterized protein</fullName>
    </submittedName>
</protein>
<organism evidence="2 3">
    <name type="scientific">Burkholderia savannae</name>
    <dbReference type="NCBI Taxonomy" id="1637837"/>
    <lineage>
        <taxon>Bacteria</taxon>
        <taxon>Pseudomonadati</taxon>
        <taxon>Pseudomonadota</taxon>
        <taxon>Betaproteobacteria</taxon>
        <taxon>Burkholderiales</taxon>
        <taxon>Burkholderiaceae</taxon>
        <taxon>Burkholderia</taxon>
        <taxon>pseudomallei group</taxon>
    </lineage>
</organism>
<evidence type="ECO:0000313" key="2">
    <source>
        <dbReference type="EMBL" id="KWZ43829.1"/>
    </source>
</evidence>
<dbReference type="Proteomes" id="UP000070255">
    <property type="component" value="Unassembled WGS sequence"/>
</dbReference>
<gene>
    <name evidence="2" type="ORF">WS72_13825</name>
</gene>
<feature type="compositionally biased region" description="Low complexity" evidence="1">
    <location>
        <begin position="1"/>
        <end position="18"/>
    </location>
</feature>
<name>A0ABR5TIW9_9BURK</name>
<evidence type="ECO:0000313" key="3">
    <source>
        <dbReference type="Proteomes" id="UP000070255"/>
    </source>
</evidence>
<evidence type="ECO:0000256" key="1">
    <source>
        <dbReference type="SAM" id="MobiDB-lite"/>
    </source>
</evidence>